<dbReference type="GO" id="GO:0030687">
    <property type="term" value="C:preribosome, large subunit precursor"/>
    <property type="evidence" value="ECO:0007669"/>
    <property type="project" value="TreeGrafter"/>
</dbReference>
<evidence type="ECO:0000256" key="4">
    <source>
        <dbReference type="ARBA" id="ARBA00011187"/>
    </source>
</evidence>
<evidence type="ECO:0000256" key="5">
    <source>
        <dbReference type="ARBA" id="ARBA00014234"/>
    </source>
</evidence>
<accession>A0A8H2VJT5</accession>
<dbReference type="Gene3D" id="2.130.10.10">
    <property type="entry name" value="YVTN repeat-like/Quinoprotein amine dehydrogenase"/>
    <property type="match status" value="1"/>
</dbReference>
<dbReference type="GO" id="GO:0006364">
    <property type="term" value="P:rRNA processing"/>
    <property type="evidence" value="ECO:0007669"/>
    <property type="project" value="UniProtKB-KW"/>
</dbReference>
<evidence type="ECO:0000313" key="9">
    <source>
        <dbReference type="Proteomes" id="UP000644660"/>
    </source>
</evidence>
<name>A0A8H2VJT5_9SACH</name>
<gene>
    <name evidence="8" type="ORF">KABA2_11S01122</name>
</gene>
<evidence type="ECO:0000256" key="7">
    <source>
        <dbReference type="SAM" id="MobiDB-lite"/>
    </source>
</evidence>
<keyword evidence="6" id="KW-0690">Ribosome biogenesis</keyword>
<dbReference type="PANTHER" id="PTHR16038">
    <property type="entry name" value="NOP SEVEN ASSOCIATED PROTEIN 1"/>
    <property type="match status" value="1"/>
</dbReference>
<dbReference type="EMBL" id="CAEFZW010000011">
    <property type="protein sequence ID" value="CAB4256693.1"/>
    <property type="molecule type" value="Genomic_DNA"/>
</dbReference>
<evidence type="ECO:0000256" key="6">
    <source>
        <dbReference type="ARBA" id="ARBA00022517"/>
    </source>
</evidence>
<comment type="caution">
    <text evidence="8">The sequence shown here is derived from an EMBL/GenBank/DDBJ whole genome shotgun (WGS) entry which is preliminary data.</text>
</comment>
<comment type="similarity">
    <text evidence="3">Belongs to the NSA1 family.</text>
</comment>
<organism evidence="8 9">
    <name type="scientific">Maudiozyma barnettii</name>
    <dbReference type="NCBI Taxonomy" id="61262"/>
    <lineage>
        <taxon>Eukaryota</taxon>
        <taxon>Fungi</taxon>
        <taxon>Dikarya</taxon>
        <taxon>Ascomycota</taxon>
        <taxon>Saccharomycotina</taxon>
        <taxon>Saccharomycetes</taxon>
        <taxon>Saccharomycetales</taxon>
        <taxon>Saccharomycetaceae</taxon>
        <taxon>Maudiozyma</taxon>
    </lineage>
</organism>
<comment type="function">
    <text evidence="1">Involved in the biogenesis of the 60S ribosomal subunit.</text>
</comment>
<comment type="subcellular location">
    <subcellularLocation>
        <location evidence="2">Nucleus</location>
        <location evidence="2">Nucleolus</location>
    </subcellularLocation>
</comment>
<dbReference type="CDD" id="cd22858">
    <property type="entry name" value="Nsa1"/>
    <property type="match status" value="1"/>
</dbReference>
<sequence>MRLLVSCTHNGSLKEIVCNQDTDTSVQTARQPFSVKAHMVEDANAKISQLLSVGGSLVVARDNGSVELYDCTRVPHTVDSDDVTTDNITATTDKEEAPVVLKPMFDITEFELLSTVSDLLNDTRLENASKKSSMRTKIYDTFVSMHQLPNNKNVLLLASKSGLVHIISIKKNTLKLIKTHEIIAPLDFAQIYDNTNSKSVVFAYGGEENLVKLVKLSANFKELTKIWEAKNVANDRLDMRIPVWPTALKFLNPQDSNKIESDKLNYQFVVVTHWSHLAVYQTQHGRKPLEYIDLLLKRDPLACLEMVGNEKLMTAAGNLKSSDVNDFSFVTTDLKKNVMRFNNKGRLITKFGKDDIVGSAFFVKTVKGKYLLQGGLDRYVRVFDLESARRIAKVYVTGKCNNVLMLDDDEVEIPQPPGKGKRAQKKRHQPENETEQDVEELWGHLEENGSRKKTKK</sequence>
<evidence type="ECO:0000256" key="2">
    <source>
        <dbReference type="ARBA" id="ARBA00004604"/>
    </source>
</evidence>
<protein>
    <recommendedName>
        <fullName evidence="5">Ribosome biogenesis protein NSA1</fullName>
    </recommendedName>
</protein>
<feature type="compositionally biased region" description="Basic and acidic residues" evidence="7">
    <location>
        <begin position="441"/>
        <end position="450"/>
    </location>
</feature>
<dbReference type="SUPFAM" id="SSF50978">
    <property type="entry name" value="WD40 repeat-like"/>
    <property type="match status" value="1"/>
</dbReference>
<reference evidence="8 9" key="1">
    <citation type="submission" date="2020-05" db="EMBL/GenBank/DDBJ databases">
        <authorList>
            <person name="Casaregola S."/>
            <person name="Devillers H."/>
            <person name="Grondin C."/>
        </authorList>
    </citation>
    <scope>NUCLEOTIDE SEQUENCE [LARGE SCALE GENOMIC DNA]</scope>
    <source>
        <strain evidence="8 9">CLIB 1767</strain>
    </source>
</reference>
<dbReference type="GeneID" id="64859782"/>
<dbReference type="PANTHER" id="PTHR16038:SF4">
    <property type="entry name" value="WD REPEAT-CONTAINING PROTEIN 74"/>
    <property type="match status" value="1"/>
</dbReference>
<dbReference type="AlphaFoldDB" id="A0A8H2VJT5"/>
<evidence type="ECO:0000256" key="1">
    <source>
        <dbReference type="ARBA" id="ARBA00002889"/>
    </source>
</evidence>
<dbReference type="RefSeq" id="XP_041408537.1">
    <property type="nucleotide sequence ID" value="XM_041552603.1"/>
</dbReference>
<feature type="region of interest" description="Disordered" evidence="7">
    <location>
        <begin position="411"/>
        <end position="456"/>
    </location>
</feature>
<keyword evidence="9" id="KW-1185">Reference proteome</keyword>
<proteinExistence type="inferred from homology"/>
<dbReference type="InterPro" id="IPR015943">
    <property type="entry name" value="WD40/YVTN_repeat-like_dom_sf"/>
</dbReference>
<dbReference type="OrthoDB" id="18388at2759"/>
<evidence type="ECO:0000256" key="3">
    <source>
        <dbReference type="ARBA" id="ARBA00007861"/>
    </source>
</evidence>
<dbReference type="GO" id="GO:0005730">
    <property type="term" value="C:nucleolus"/>
    <property type="evidence" value="ECO:0007669"/>
    <property type="project" value="UniProtKB-SubCell"/>
</dbReference>
<evidence type="ECO:0000313" key="8">
    <source>
        <dbReference type="EMBL" id="CAB4256693.1"/>
    </source>
</evidence>
<dbReference type="InterPro" id="IPR036322">
    <property type="entry name" value="WD40_repeat_dom_sf"/>
</dbReference>
<dbReference type="Proteomes" id="UP000644660">
    <property type="component" value="Unassembled WGS sequence"/>
</dbReference>
<comment type="subunit">
    <text evidence="4">Component of the pre-66S ribosomal particle.</text>
</comment>
<dbReference type="InterPro" id="IPR037379">
    <property type="entry name" value="WDR74/Nsa1"/>
</dbReference>
<dbReference type="GO" id="GO:0042273">
    <property type="term" value="P:ribosomal large subunit biogenesis"/>
    <property type="evidence" value="ECO:0007669"/>
    <property type="project" value="InterPro"/>
</dbReference>
<feature type="compositionally biased region" description="Basic residues" evidence="7">
    <location>
        <begin position="419"/>
        <end position="428"/>
    </location>
</feature>